<reference evidence="2" key="1">
    <citation type="submission" date="2022-11" db="UniProtKB">
        <authorList>
            <consortium name="WormBaseParasite"/>
        </authorList>
    </citation>
    <scope>IDENTIFICATION</scope>
</reference>
<name>A0A914CDG6_9BILA</name>
<dbReference type="Proteomes" id="UP000887540">
    <property type="component" value="Unplaced"/>
</dbReference>
<dbReference type="WBParaSite" id="ACRNAN_Path_889.g3419.t1">
    <property type="protein sequence ID" value="ACRNAN_Path_889.g3419.t1"/>
    <property type="gene ID" value="ACRNAN_Path_889.g3419"/>
</dbReference>
<organism evidence="1 2">
    <name type="scientific">Acrobeloides nanus</name>
    <dbReference type="NCBI Taxonomy" id="290746"/>
    <lineage>
        <taxon>Eukaryota</taxon>
        <taxon>Metazoa</taxon>
        <taxon>Ecdysozoa</taxon>
        <taxon>Nematoda</taxon>
        <taxon>Chromadorea</taxon>
        <taxon>Rhabditida</taxon>
        <taxon>Tylenchina</taxon>
        <taxon>Cephalobomorpha</taxon>
        <taxon>Cephaloboidea</taxon>
        <taxon>Cephalobidae</taxon>
        <taxon>Acrobeloides</taxon>
    </lineage>
</organism>
<evidence type="ECO:0000313" key="2">
    <source>
        <dbReference type="WBParaSite" id="ACRNAN_Path_889.g3419.t1"/>
    </source>
</evidence>
<protein>
    <submittedName>
        <fullName evidence="2">Uncharacterized protein</fullName>
    </submittedName>
</protein>
<keyword evidence="1" id="KW-1185">Reference proteome</keyword>
<accession>A0A914CDG6</accession>
<proteinExistence type="predicted"/>
<sequence length="102" mass="12001">MMKIVVPVFNALMELPLNIIAQWITIKYFKRGHVEPLLLGSLARRRLARRPLEYFNKYSQSIEKHDFHTIFTAKLGEVQTCAKAAFLSDEEQELLKERIRQL</sequence>
<dbReference type="AlphaFoldDB" id="A0A914CDG6"/>
<evidence type="ECO:0000313" key="1">
    <source>
        <dbReference type="Proteomes" id="UP000887540"/>
    </source>
</evidence>